<sequence length="164" mass="18210">MMLMSCVLNGLLYLADVVCIYAVCAVCPFVARNLRYFIPGRSVKFLKCYYQYQRKQVLEVTCTLRIFLNFQLIVNKDHKSVGKAKNYRHLLDDGTSNLGSAVPGYLVWPGAVVVKLGCASKWLNSSTIDLKVFSTVAPGFALIGNAECRQESVAASAWGLVFRL</sequence>
<feature type="transmembrane region" description="Helical" evidence="1">
    <location>
        <begin position="12"/>
        <end position="31"/>
    </location>
</feature>
<dbReference type="AlphaFoldDB" id="A0AAV0H7R0"/>
<protein>
    <submittedName>
        <fullName evidence="2">Uncharacterized protein</fullName>
    </submittedName>
</protein>
<accession>A0AAV0H7R0</accession>
<keyword evidence="3" id="KW-1185">Reference proteome</keyword>
<evidence type="ECO:0000256" key="1">
    <source>
        <dbReference type="SAM" id="Phobius"/>
    </source>
</evidence>
<gene>
    <name evidence="2" type="ORF">LITE_LOCUS2973</name>
</gene>
<dbReference type="EMBL" id="CAMGYJ010000002">
    <property type="protein sequence ID" value="CAI0381086.1"/>
    <property type="molecule type" value="Genomic_DNA"/>
</dbReference>
<organism evidence="2 3">
    <name type="scientific">Linum tenue</name>
    <dbReference type="NCBI Taxonomy" id="586396"/>
    <lineage>
        <taxon>Eukaryota</taxon>
        <taxon>Viridiplantae</taxon>
        <taxon>Streptophyta</taxon>
        <taxon>Embryophyta</taxon>
        <taxon>Tracheophyta</taxon>
        <taxon>Spermatophyta</taxon>
        <taxon>Magnoliopsida</taxon>
        <taxon>eudicotyledons</taxon>
        <taxon>Gunneridae</taxon>
        <taxon>Pentapetalae</taxon>
        <taxon>rosids</taxon>
        <taxon>fabids</taxon>
        <taxon>Malpighiales</taxon>
        <taxon>Linaceae</taxon>
        <taxon>Linum</taxon>
    </lineage>
</organism>
<proteinExistence type="predicted"/>
<evidence type="ECO:0000313" key="3">
    <source>
        <dbReference type="Proteomes" id="UP001154282"/>
    </source>
</evidence>
<reference evidence="2" key="1">
    <citation type="submission" date="2022-08" db="EMBL/GenBank/DDBJ databases">
        <authorList>
            <person name="Gutierrez-Valencia J."/>
        </authorList>
    </citation>
    <scope>NUCLEOTIDE SEQUENCE</scope>
</reference>
<keyword evidence="1" id="KW-1133">Transmembrane helix</keyword>
<comment type="caution">
    <text evidence="2">The sequence shown here is derived from an EMBL/GenBank/DDBJ whole genome shotgun (WGS) entry which is preliminary data.</text>
</comment>
<keyword evidence="1" id="KW-0812">Transmembrane</keyword>
<keyword evidence="1" id="KW-0472">Membrane</keyword>
<dbReference type="Proteomes" id="UP001154282">
    <property type="component" value="Unassembled WGS sequence"/>
</dbReference>
<name>A0AAV0H7R0_9ROSI</name>
<evidence type="ECO:0000313" key="2">
    <source>
        <dbReference type="EMBL" id="CAI0381086.1"/>
    </source>
</evidence>